<dbReference type="PANTHER" id="PTHR13452:SF13">
    <property type="entry name" value="OS02G0672400 PROTEIN"/>
    <property type="match status" value="1"/>
</dbReference>
<dbReference type="PANTHER" id="PTHR13452">
    <property type="entry name" value="THUMP DOMAIN CONTAINING PROTEIN 1-RELATED"/>
    <property type="match status" value="1"/>
</dbReference>
<protein>
    <recommendedName>
        <fullName evidence="4">THUMP domain-containing protein</fullName>
    </recommendedName>
</protein>
<comment type="caution">
    <text evidence="2">The sequence shown here is derived from an EMBL/GenBank/DDBJ whole genome shotgun (WGS) entry which is preliminary data.</text>
</comment>
<keyword evidence="3" id="KW-1185">Reference proteome</keyword>
<feature type="region of interest" description="Disordered" evidence="1">
    <location>
        <begin position="1"/>
        <end position="23"/>
    </location>
</feature>
<feature type="compositionally biased region" description="Basic and acidic residues" evidence="1">
    <location>
        <begin position="79"/>
        <end position="90"/>
    </location>
</feature>
<sequence length="354" mass="38583">MDKKKNNKEQGNGNGDGERGRISIPRYDYNAPAALLGKSHRGFLVTCSIHREKSATLEAISILSKYLKPQNLEESCDIDADKRNSERDTDTDTDTPVIAKRRKVSDTETEGGAANCDDQHQLHTNTNTPTEIDHAGGKLDPASLPQNPPATSQTAPNLSLVKLARSGLLLLTFPAHDTPDTAAIMSDIFQRLESGSLKSPLSWCHRIFPIQATCRLDEKELRPIVTKLVLQFMNDKPGVARPIKFAVGYIRRGLEETKKTVKDSSRDSDVVSLLDRGKCFEVVASAVKDAVSDSSVDLKSPELCILLELLPLSGVPNGSLVAAVSVLPRNLVSIKPRLCIKPLISNASAKDDRT</sequence>
<dbReference type="GO" id="GO:0003723">
    <property type="term" value="F:RNA binding"/>
    <property type="evidence" value="ECO:0007669"/>
    <property type="project" value="InterPro"/>
</dbReference>
<proteinExistence type="predicted"/>
<accession>A0A9Q0JLU3</accession>
<dbReference type="EMBL" id="JAKUCV010001676">
    <property type="protein sequence ID" value="KAJ4845430.1"/>
    <property type="molecule type" value="Genomic_DNA"/>
</dbReference>
<organism evidence="2 3">
    <name type="scientific">Turnera subulata</name>
    <dbReference type="NCBI Taxonomy" id="218843"/>
    <lineage>
        <taxon>Eukaryota</taxon>
        <taxon>Viridiplantae</taxon>
        <taxon>Streptophyta</taxon>
        <taxon>Embryophyta</taxon>
        <taxon>Tracheophyta</taxon>
        <taxon>Spermatophyta</taxon>
        <taxon>Magnoliopsida</taxon>
        <taxon>eudicotyledons</taxon>
        <taxon>Gunneridae</taxon>
        <taxon>Pentapetalae</taxon>
        <taxon>rosids</taxon>
        <taxon>fabids</taxon>
        <taxon>Malpighiales</taxon>
        <taxon>Passifloraceae</taxon>
        <taxon>Turnera</taxon>
    </lineage>
</organism>
<evidence type="ECO:0000256" key="1">
    <source>
        <dbReference type="SAM" id="MobiDB-lite"/>
    </source>
</evidence>
<dbReference type="InterPro" id="IPR040183">
    <property type="entry name" value="THUMPD1-like"/>
</dbReference>
<reference evidence="2" key="1">
    <citation type="submission" date="2022-02" db="EMBL/GenBank/DDBJ databases">
        <authorList>
            <person name="Henning P.M."/>
            <person name="McCubbin A.G."/>
            <person name="Shore J.S."/>
        </authorList>
    </citation>
    <scope>NUCLEOTIDE SEQUENCE</scope>
    <source>
        <strain evidence="2">F60SS</strain>
        <tissue evidence="2">Leaves</tissue>
    </source>
</reference>
<dbReference type="OrthoDB" id="367221at2759"/>
<dbReference type="AlphaFoldDB" id="A0A9Q0JLU3"/>
<dbReference type="SUPFAM" id="SSF143437">
    <property type="entry name" value="THUMP domain-like"/>
    <property type="match status" value="1"/>
</dbReference>
<gene>
    <name evidence="2" type="ORF">Tsubulata_045417</name>
</gene>
<feature type="region of interest" description="Disordered" evidence="1">
    <location>
        <begin position="77"/>
        <end position="154"/>
    </location>
</feature>
<dbReference type="GO" id="GO:0006400">
    <property type="term" value="P:tRNA modification"/>
    <property type="evidence" value="ECO:0007669"/>
    <property type="project" value="InterPro"/>
</dbReference>
<dbReference type="Proteomes" id="UP001141552">
    <property type="component" value="Unassembled WGS sequence"/>
</dbReference>
<evidence type="ECO:0008006" key="4">
    <source>
        <dbReference type="Google" id="ProtNLM"/>
    </source>
</evidence>
<evidence type="ECO:0000313" key="3">
    <source>
        <dbReference type="Proteomes" id="UP001141552"/>
    </source>
</evidence>
<reference evidence="2" key="2">
    <citation type="journal article" date="2023" name="Plants (Basel)">
        <title>Annotation of the Turnera subulata (Passifloraceae) Draft Genome Reveals the S-Locus Evolved after the Divergence of Turneroideae from Passifloroideae in a Stepwise Manner.</title>
        <authorList>
            <person name="Henning P.M."/>
            <person name="Roalson E.H."/>
            <person name="Mir W."/>
            <person name="McCubbin A.G."/>
            <person name="Shore J.S."/>
        </authorList>
    </citation>
    <scope>NUCLEOTIDE SEQUENCE</scope>
    <source>
        <strain evidence="2">F60SS</strain>
    </source>
</reference>
<evidence type="ECO:0000313" key="2">
    <source>
        <dbReference type="EMBL" id="KAJ4845430.1"/>
    </source>
</evidence>
<name>A0A9Q0JLU3_9ROSI</name>